<dbReference type="Pfam" id="PF01177">
    <property type="entry name" value="Asp_Glu_race"/>
    <property type="match status" value="1"/>
</dbReference>
<comment type="pathway">
    <text evidence="7">Cell wall biogenesis; peptidoglycan biosynthesis.</text>
</comment>
<dbReference type="InterPro" id="IPR018187">
    <property type="entry name" value="Asp/Glu_racemase_AS_1"/>
</dbReference>
<proteinExistence type="inferred from homology"/>
<feature type="binding site" evidence="7">
    <location>
        <begin position="41"/>
        <end position="42"/>
    </location>
    <ligand>
        <name>substrate</name>
    </ligand>
</feature>
<dbReference type="eggNOG" id="COG0796">
    <property type="taxonomic scope" value="Bacteria"/>
</dbReference>
<feature type="binding site" evidence="7">
    <location>
        <begin position="184"/>
        <end position="185"/>
    </location>
    <ligand>
        <name>substrate</name>
    </ligand>
</feature>
<gene>
    <name evidence="7" type="primary">murI</name>
    <name evidence="8" type="ORF">HR45_14985</name>
</gene>
<evidence type="ECO:0000256" key="5">
    <source>
        <dbReference type="ARBA" id="ARBA00023235"/>
    </source>
</evidence>
<evidence type="ECO:0000256" key="3">
    <source>
        <dbReference type="ARBA" id="ARBA00022960"/>
    </source>
</evidence>
<organism evidence="8 9">
    <name type="scientific">Shewanella mangrovi</name>
    <dbReference type="NCBI Taxonomy" id="1515746"/>
    <lineage>
        <taxon>Bacteria</taxon>
        <taxon>Pseudomonadati</taxon>
        <taxon>Pseudomonadota</taxon>
        <taxon>Gammaproteobacteria</taxon>
        <taxon>Alteromonadales</taxon>
        <taxon>Shewanellaceae</taxon>
        <taxon>Shewanella</taxon>
    </lineage>
</organism>
<dbReference type="Gene3D" id="3.40.50.1860">
    <property type="match status" value="2"/>
</dbReference>
<dbReference type="GO" id="GO:0008881">
    <property type="term" value="F:glutamate racemase activity"/>
    <property type="evidence" value="ECO:0007669"/>
    <property type="project" value="UniProtKB-UniRule"/>
</dbReference>
<name>A0A094JVX6_9GAMM</name>
<dbReference type="InterPro" id="IPR004391">
    <property type="entry name" value="Glu_race"/>
</dbReference>
<dbReference type="PROSITE" id="PS00924">
    <property type="entry name" value="ASP_GLU_RACEMASE_2"/>
    <property type="match status" value="1"/>
</dbReference>
<dbReference type="HAMAP" id="MF_00258">
    <property type="entry name" value="Glu_racemase"/>
    <property type="match status" value="1"/>
</dbReference>
<dbReference type="OrthoDB" id="9801055at2"/>
<keyword evidence="5 7" id="KW-0413">Isomerase</keyword>
<dbReference type="Proteomes" id="UP000029264">
    <property type="component" value="Unassembled WGS sequence"/>
</dbReference>
<keyword evidence="6 7" id="KW-0961">Cell wall biogenesis/degradation</keyword>
<evidence type="ECO:0000256" key="1">
    <source>
        <dbReference type="ARBA" id="ARBA00001602"/>
    </source>
</evidence>
<dbReference type="PANTHER" id="PTHR21198:SF2">
    <property type="entry name" value="GLUTAMATE RACEMASE"/>
    <property type="match status" value="1"/>
</dbReference>
<sequence>MSQSILVFDSGVGGLSILAEIQALLPQHHYYYLFDNARLPYGELEEQTLIRGCVDLLVPLVEHIKADILVIACNSASTLVLPALRERLTIPVVGVVPAIKPAAKLSQSKHIGLLATPGTIKRRYTHELIAQYAHDCHVELFGSSELVLLAEQKCAGFHLDAAILTSLLQPIRDADIDVLVLGCTHFPMLKAEIADVLGTGVTLLDSGAAIARRVSQLLEASAAESLPPLPLQQSLVAAYYTGSLSVGLENLLRQQGFQAIKKLTANGQF</sequence>
<dbReference type="UniPathway" id="UPA00219"/>
<dbReference type="InterPro" id="IPR001920">
    <property type="entry name" value="Asp/Glu_race"/>
</dbReference>
<dbReference type="RefSeq" id="WP_037444379.1">
    <property type="nucleotide sequence ID" value="NZ_JPEO01000015.1"/>
</dbReference>
<evidence type="ECO:0000256" key="4">
    <source>
        <dbReference type="ARBA" id="ARBA00022984"/>
    </source>
</evidence>
<evidence type="ECO:0000313" key="9">
    <source>
        <dbReference type="Proteomes" id="UP000029264"/>
    </source>
</evidence>
<dbReference type="AlphaFoldDB" id="A0A094JVX6"/>
<dbReference type="InterPro" id="IPR033134">
    <property type="entry name" value="Asp/Glu_racemase_AS_2"/>
</dbReference>
<evidence type="ECO:0000256" key="6">
    <source>
        <dbReference type="ARBA" id="ARBA00023316"/>
    </source>
</evidence>
<dbReference type="PANTHER" id="PTHR21198">
    <property type="entry name" value="GLUTAMATE RACEMASE"/>
    <property type="match status" value="1"/>
</dbReference>
<evidence type="ECO:0000256" key="7">
    <source>
        <dbReference type="HAMAP-Rule" id="MF_00258"/>
    </source>
</evidence>
<keyword evidence="9" id="KW-1185">Reference proteome</keyword>
<dbReference type="GO" id="GO:0008360">
    <property type="term" value="P:regulation of cell shape"/>
    <property type="evidence" value="ECO:0007669"/>
    <property type="project" value="UniProtKB-KW"/>
</dbReference>
<dbReference type="STRING" id="1515746.HR45_14985"/>
<dbReference type="FunFam" id="3.40.50.1860:FF:000001">
    <property type="entry name" value="Glutamate racemase"/>
    <property type="match status" value="1"/>
</dbReference>
<dbReference type="GO" id="GO:0071555">
    <property type="term" value="P:cell wall organization"/>
    <property type="evidence" value="ECO:0007669"/>
    <property type="project" value="UniProtKB-KW"/>
</dbReference>
<protein>
    <recommendedName>
        <fullName evidence="2 7">Glutamate racemase</fullName>
        <ecNumber evidence="2 7">5.1.1.3</ecNumber>
    </recommendedName>
</protein>
<comment type="caution">
    <text evidence="8">The sequence shown here is derived from an EMBL/GenBank/DDBJ whole genome shotgun (WGS) entry which is preliminary data.</text>
</comment>
<feature type="binding site" evidence="7">
    <location>
        <begin position="9"/>
        <end position="10"/>
    </location>
    <ligand>
        <name>substrate</name>
    </ligand>
</feature>
<feature type="active site" description="Proton donor/acceptor" evidence="7">
    <location>
        <position position="73"/>
    </location>
</feature>
<evidence type="ECO:0000313" key="8">
    <source>
        <dbReference type="EMBL" id="KFZ36601.1"/>
    </source>
</evidence>
<dbReference type="PROSITE" id="PS00923">
    <property type="entry name" value="ASP_GLU_RACEMASE_1"/>
    <property type="match status" value="1"/>
</dbReference>
<keyword evidence="3 7" id="KW-0133">Cell shape</keyword>
<feature type="active site" description="Proton donor/acceptor" evidence="7">
    <location>
        <position position="183"/>
    </location>
</feature>
<dbReference type="NCBIfam" id="TIGR00067">
    <property type="entry name" value="glut_race"/>
    <property type="match status" value="1"/>
</dbReference>
<dbReference type="InterPro" id="IPR015942">
    <property type="entry name" value="Asp/Glu/hydantoin_racemase"/>
</dbReference>
<reference evidence="8 9" key="1">
    <citation type="submission" date="2014-06" db="EMBL/GenBank/DDBJ databases">
        <title>Shewanella sp. YQH10.</title>
        <authorList>
            <person name="Liu Y."/>
            <person name="Zeng R."/>
        </authorList>
    </citation>
    <scope>NUCLEOTIDE SEQUENCE [LARGE SCALE GENOMIC DNA]</scope>
    <source>
        <strain evidence="8 9">YQH10</strain>
    </source>
</reference>
<comment type="function">
    <text evidence="7">Provides the (R)-glutamate required for cell wall biosynthesis.</text>
</comment>
<evidence type="ECO:0000256" key="2">
    <source>
        <dbReference type="ARBA" id="ARBA00013090"/>
    </source>
</evidence>
<feature type="binding site" evidence="7">
    <location>
        <begin position="74"/>
        <end position="75"/>
    </location>
    <ligand>
        <name>substrate</name>
    </ligand>
</feature>
<comment type="similarity">
    <text evidence="7">Belongs to the aspartate/glutamate racemases family.</text>
</comment>
<keyword evidence="4 7" id="KW-0573">Peptidoglycan synthesis</keyword>
<dbReference type="GO" id="GO:0009252">
    <property type="term" value="P:peptidoglycan biosynthetic process"/>
    <property type="evidence" value="ECO:0007669"/>
    <property type="project" value="UniProtKB-UniRule"/>
</dbReference>
<accession>A0A094JVX6</accession>
<dbReference type="EMBL" id="JPEO01000015">
    <property type="protein sequence ID" value="KFZ36601.1"/>
    <property type="molecule type" value="Genomic_DNA"/>
</dbReference>
<dbReference type="SUPFAM" id="SSF53681">
    <property type="entry name" value="Aspartate/glutamate racemase"/>
    <property type="match status" value="2"/>
</dbReference>
<comment type="catalytic activity">
    <reaction evidence="1 7">
        <text>L-glutamate = D-glutamate</text>
        <dbReference type="Rhea" id="RHEA:12813"/>
        <dbReference type="ChEBI" id="CHEBI:29985"/>
        <dbReference type="ChEBI" id="CHEBI:29986"/>
        <dbReference type="EC" id="5.1.1.3"/>
    </reaction>
</comment>
<dbReference type="EC" id="5.1.1.3" evidence="2 7"/>